<evidence type="ECO:0000313" key="2">
    <source>
        <dbReference type="Proteomes" id="UP000789901"/>
    </source>
</evidence>
<reference evidence="1 2" key="1">
    <citation type="submission" date="2021-06" db="EMBL/GenBank/DDBJ databases">
        <authorList>
            <person name="Kallberg Y."/>
            <person name="Tangrot J."/>
            <person name="Rosling A."/>
        </authorList>
    </citation>
    <scope>NUCLEOTIDE SEQUENCE [LARGE SCALE GENOMIC DNA]</scope>
    <source>
        <strain evidence="1 2">120-4 pot B 10/14</strain>
    </source>
</reference>
<dbReference type="EMBL" id="CAJVQB010005870">
    <property type="protein sequence ID" value="CAG8671845.1"/>
    <property type="molecule type" value="Genomic_DNA"/>
</dbReference>
<dbReference type="Proteomes" id="UP000789901">
    <property type="component" value="Unassembled WGS sequence"/>
</dbReference>
<evidence type="ECO:0000313" key="1">
    <source>
        <dbReference type="EMBL" id="CAG8671845.1"/>
    </source>
</evidence>
<name>A0ABN7UUP6_GIGMA</name>
<comment type="caution">
    <text evidence="1">The sequence shown here is derived from an EMBL/GenBank/DDBJ whole genome shotgun (WGS) entry which is preliminary data.</text>
</comment>
<organism evidence="1 2">
    <name type="scientific">Gigaspora margarita</name>
    <dbReference type="NCBI Taxonomy" id="4874"/>
    <lineage>
        <taxon>Eukaryota</taxon>
        <taxon>Fungi</taxon>
        <taxon>Fungi incertae sedis</taxon>
        <taxon>Mucoromycota</taxon>
        <taxon>Glomeromycotina</taxon>
        <taxon>Glomeromycetes</taxon>
        <taxon>Diversisporales</taxon>
        <taxon>Gigasporaceae</taxon>
        <taxon>Gigaspora</taxon>
    </lineage>
</organism>
<proteinExistence type="predicted"/>
<accession>A0ABN7UUP6</accession>
<protein>
    <submittedName>
        <fullName evidence="1">7274_t:CDS:1</fullName>
    </submittedName>
</protein>
<gene>
    <name evidence="1" type="ORF">GMARGA_LOCUS10467</name>
</gene>
<keyword evidence="2" id="KW-1185">Reference proteome</keyword>
<sequence>MCGQPGISGASTPVINLHWNGPMIFEHWKLLFPLERSSEQH</sequence>